<name>A0A9Q3E7A8_9BASI</name>
<comment type="caution">
    <text evidence="1">The sequence shown here is derived from an EMBL/GenBank/DDBJ whole genome shotgun (WGS) entry which is preliminary data.</text>
</comment>
<evidence type="ECO:0000313" key="2">
    <source>
        <dbReference type="Proteomes" id="UP000765509"/>
    </source>
</evidence>
<proteinExistence type="predicted"/>
<accession>A0A9Q3E7A8</accession>
<organism evidence="1 2">
    <name type="scientific">Austropuccinia psidii MF-1</name>
    <dbReference type="NCBI Taxonomy" id="1389203"/>
    <lineage>
        <taxon>Eukaryota</taxon>
        <taxon>Fungi</taxon>
        <taxon>Dikarya</taxon>
        <taxon>Basidiomycota</taxon>
        <taxon>Pucciniomycotina</taxon>
        <taxon>Pucciniomycetes</taxon>
        <taxon>Pucciniales</taxon>
        <taxon>Sphaerophragmiaceae</taxon>
        <taxon>Austropuccinia</taxon>
    </lineage>
</organism>
<dbReference type="AlphaFoldDB" id="A0A9Q3E7A8"/>
<evidence type="ECO:0000313" key="1">
    <source>
        <dbReference type="EMBL" id="MBW0517380.1"/>
    </source>
</evidence>
<dbReference type="EMBL" id="AVOT02025888">
    <property type="protein sequence ID" value="MBW0517380.1"/>
    <property type="molecule type" value="Genomic_DNA"/>
</dbReference>
<dbReference type="Proteomes" id="UP000765509">
    <property type="component" value="Unassembled WGS sequence"/>
</dbReference>
<sequence length="175" mass="18992">MSLKAQTHFNTIHNVRVISPHWLLPPQRLACLRTRTAPPSPPSPLLTLSHPALTILTLAYLPSLRLRSALPALLTILTLVEYPPNMLPTQLTILALTECPPNMLLTQLTILTLVECPPNMLPTPLILTLVALTAGLILNTAYHPCTPALPPISVLTTPYTSEPPLLTILILPAVP</sequence>
<protein>
    <submittedName>
        <fullName evidence="1">Uncharacterized protein</fullName>
    </submittedName>
</protein>
<gene>
    <name evidence="1" type="ORF">O181_057095</name>
</gene>
<reference evidence="1" key="1">
    <citation type="submission" date="2021-03" db="EMBL/GenBank/DDBJ databases">
        <title>Draft genome sequence of rust myrtle Austropuccinia psidii MF-1, a brazilian biotype.</title>
        <authorList>
            <person name="Quecine M.C."/>
            <person name="Pachon D.M.R."/>
            <person name="Bonatelli M.L."/>
            <person name="Correr F.H."/>
            <person name="Franceschini L.M."/>
            <person name="Leite T.F."/>
            <person name="Margarido G.R.A."/>
            <person name="Almeida C.A."/>
            <person name="Ferrarezi J.A."/>
            <person name="Labate C.A."/>
        </authorList>
    </citation>
    <scope>NUCLEOTIDE SEQUENCE</scope>
    <source>
        <strain evidence="1">MF-1</strain>
    </source>
</reference>
<keyword evidence="2" id="KW-1185">Reference proteome</keyword>